<dbReference type="STRING" id="329884.A0A4U0VBF6"/>
<evidence type="ECO:0000313" key="3">
    <source>
        <dbReference type="Proteomes" id="UP000309340"/>
    </source>
</evidence>
<dbReference type="Gene3D" id="3.40.50.300">
    <property type="entry name" value="P-loop containing nucleotide triphosphate hydrolases"/>
    <property type="match status" value="1"/>
</dbReference>
<evidence type="ECO:0000313" key="2">
    <source>
        <dbReference type="EMBL" id="TKA45396.1"/>
    </source>
</evidence>
<reference evidence="2 3" key="1">
    <citation type="submission" date="2017-03" db="EMBL/GenBank/DDBJ databases">
        <title>Genomes of endolithic fungi from Antarctica.</title>
        <authorList>
            <person name="Coleine C."/>
            <person name="Masonjones S."/>
            <person name="Stajich J.E."/>
        </authorList>
    </citation>
    <scope>NUCLEOTIDE SEQUENCE [LARGE SCALE GENOMIC DNA]</scope>
    <source>
        <strain evidence="2 3">CCFEE 5184</strain>
    </source>
</reference>
<protein>
    <recommendedName>
        <fullName evidence="4">Helicase C-terminal domain-containing protein</fullName>
    </recommendedName>
</protein>
<dbReference type="Proteomes" id="UP000309340">
    <property type="component" value="Unassembled WGS sequence"/>
</dbReference>
<dbReference type="AlphaFoldDB" id="A0A4U0VBF6"/>
<comment type="caution">
    <text evidence="2">The sequence shown here is derived from an EMBL/GenBank/DDBJ whole genome shotgun (WGS) entry which is preliminary data.</text>
</comment>
<evidence type="ECO:0000256" key="1">
    <source>
        <dbReference type="SAM" id="MobiDB-lite"/>
    </source>
</evidence>
<evidence type="ECO:0008006" key="4">
    <source>
        <dbReference type="Google" id="ProtNLM"/>
    </source>
</evidence>
<dbReference type="InterPro" id="IPR027417">
    <property type="entry name" value="P-loop_NTPase"/>
</dbReference>
<dbReference type="OrthoDB" id="2608216at2759"/>
<feature type="region of interest" description="Disordered" evidence="1">
    <location>
        <begin position="74"/>
        <end position="95"/>
    </location>
</feature>
<feature type="compositionally biased region" description="Basic and acidic residues" evidence="1">
    <location>
        <begin position="83"/>
        <end position="95"/>
    </location>
</feature>
<dbReference type="EMBL" id="NAJQ01002316">
    <property type="protein sequence ID" value="TKA45396.1"/>
    <property type="molecule type" value="Genomic_DNA"/>
</dbReference>
<organism evidence="2 3">
    <name type="scientific">Friedmanniomyces simplex</name>
    <dbReference type="NCBI Taxonomy" id="329884"/>
    <lineage>
        <taxon>Eukaryota</taxon>
        <taxon>Fungi</taxon>
        <taxon>Dikarya</taxon>
        <taxon>Ascomycota</taxon>
        <taxon>Pezizomycotina</taxon>
        <taxon>Dothideomycetes</taxon>
        <taxon>Dothideomycetidae</taxon>
        <taxon>Mycosphaerellales</taxon>
        <taxon>Teratosphaeriaceae</taxon>
        <taxon>Friedmanniomyces</taxon>
    </lineage>
</organism>
<gene>
    <name evidence="2" type="ORF">B0A55_13258</name>
</gene>
<accession>A0A4U0VBF6</accession>
<dbReference type="SUPFAM" id="SSF52540">
    <property type="entry name" value="P-loop containing nucleoside triphosphate hydrolases"/>
    <property type="match status" value="1"/>
</dbReference>
<keyword evidence="3" id="KW-1185">Reference proteome</keyword>
<proteinExistence type="predicted"/>
<sequence>MLGCDSYTAESGTPTVKKAILDRWVQIPEIPYIVATTALAEGFDYPYVRLVLNIDEPESLVIFAPESATWEPQVAGDATMDVPGEKSYRDDLSLR</sequence>
<name>A0A4U0VBF6_9PEZI</name>